<gene>
    <name evidence="2" type="ORF">IWX90DRAFT_312450</name>
</gene>
<keyword evidence="3" id="KW-1185">Reference proteome</keyword>
<comment type="caution">
    <text evidence="2">The sequence shown here is derived from an EMBL/GenBank/DDBJ whole genome shotgun (WGS) entry which is preliminary data.</text>
</comment>
<evidence type="ECO:0000256" key="1">
    <source>
        <dbReference type="SAM" id="MobiDB-lite"/>
    </source>
</evidence>
<feature type="compositionally biased region" description="Acidic residues" evidence="1">
    <location>
        <begin position="1"/>
        <end position="10"/>
    </location>
</feature>
<dbReference type="EMBL" id="JBBWUH010000008">
    <property type="protein sequence ID" value="KAK8159838.1"/>
    <property type="molecule type" value="Genomic_DNA"/>
</dbReference>
<organism evidence="2 3">
    <name type="scientific">Phyllosticta citrichinensis</name>
    <dbReference type="NCBI Taxonomy" id="1130410"/>
    <lineage>
        <taxon>Eukaryota</taxon>
        <taxon>Fungi</taxon>
        <taxon>Dikarya</taxon>
        <taxon>Ascomycota</taxon>
        <taxon>Pezizomycotina</taxon>
        <taxon>Dothideomycetes</taxon>
        <taxon>Dothideomycetes incertae sedis</taxon>
        <taxon>Botryosphaeriales</taxon>
        <taxon>Phyllostictaceae</taxon>
        <taxon>Phyllosticta</taxon>
    </lineage>
</organism>
<name>A0ABR1XM32_9PEZI</name>
<feature type="region of interest" description="Disordered" evidence="1">
    <location>
        <begin position="1"/>
        <end position="29"/>
    </location>
</feature>
<dbReference type="Proteomes" id="UP001456524">
    <property type="component" value="Unassembled WGS sequence"/>
</dbReference>
<protein>
    <submittedName>
        <fullName evidence="2">Uncharacterized protein</fullName>
    </submittedName>
</protein>
<accession>A0ABR1XM32</accession>
<evidence type="ECO:0000313" key="3">
    <source>
        <dbReference type="Proteomes" id="UP001456524"/>
    </source>
</evidence>
<proteinExistence type="predicted"/>
<evidence type="ECO:0000313" key="2">
    <source>
        <dbReference type="EMBL" id="KAK8159838.1"/>
    </source>
</evidence>
<sequence length="136" mass="15001">MTQLDSDEMADEKHEGKMESEEEEGNVEPEIVYFANNGDLRLRVFEQTPEARPKIFIVSSHAMSLACHAWNSMLNGHFKESQPATSDKQREVALPDDNPDALKILLNISHLRQLRPHCSASGGGGQGGKINPVSCS</sequence>
<reference evidence="2 3" key="1">
    <citation type="journal article" date="2022" name="G3 (Bethesda)">
        <title>Enemy or ally: a genomic approach to elucidate the lifestyle of Phyllosticta citrichinaensis.</title>
        <authorList>
            <person name="Buijs V.A."/>
            <person name="Groenewald J.Z."/>
            <person name="Haridas S."/>
            <person name="LaButti K.M."/>
            <person name="Lipzen A."/>
            <person name="Martin F.M."/>
            <person name="Barry K."/>
            <person name="Grigoriev I.V."/>
            <person name="Crous P.W."/>
            <person name="Seidl M.F."/>
        </authorList>
    </citation>
    <scope>NUCLEOTIDE SEQUENCE [LARGE SCALE GENOMIC DNA]</scope>
    <source>
        <strain evidence="2 3">CBS 129764</strain>
    </source>
</reference>